<dbReference type="Proteomes" id="UP000251241">
    <property type="component" value="Unassembled WGS sequence"/>
</dbReference>
<evidence type="ECO:0008006" key="3">
    <source>
        <dbReference type="Google" id="ProtNLM"/>
    </source>
</evidence>
<evidence type="ECO:0000313" key="1">
    <source>
        <dbReference type="EMBL" id="SPZ91653.1"/>
    </source>
</evidence>
<dbReference type="GO" id="GO:0006633">
    <property type="term" value="P:fatty acid biosynthetic process"/>
    <property type="evidence" value="ECO:0007669"/>
    <property type="project" value="InterPro"/>
</dbReference>
<dbReference type="GeneID" id="97182496"/>
<gene>
    <name evidence="1" type="ORF">NCTC11343_03690</name>
</gene>
<sequence length="227" mass="27274">MNFLSHFYFERFSTNPERMVGGLLPDLLKNADKSFMLKPRQYEDELLDNPLLEQLYIGWNRHIEVDRLFHNSPYFFHHTHQLKLKIQSSLAGLPIRPSFMAHIALELLLDHILTQNKAVSIDKFYAALVHVNEDAVRKFLKINQLSDIPKFEKFYHQFIEWAYIYDYAQVEKIASALFNICKRLWKFEVSVEQRQLLTEQLISYLHTQMTDYQEIYQYIQYELVDFN</sequence>
<accession>A0A2X2JIX1</accession>
<organism evidence="1 2">
    <name type="scientific">Sphingobacterium multivorum</name>
    <dbReference type="NCBI Taxonomy" id="28454"/>
    <lineage>
        <taxon>Bacteria</taxon>
        <taxon>Pseudomonadati</taxon>
        <taxon>Bacteroidota</taxon>
        <taxon>Sphingobacteriia</taxon>
        <taxon>Sphingobacteriales</taxon>
        <taxon>Sphingobacteriaceae</taxon>
        <taxon>Sphingobacterium</taxon>
    </lineage>
</organism>
<dbReference type="Pfam" id="PF04336">
    <property type="entry name" value="ACP_PD"/>
    <property type="match status" value="1"/>
</dbReference>
<dbReference type="InterPro" id="IPR007431">
    <property type="entry name" value="ACP_PD"/>
</dbReference>
<protein>
    <recommendedName>
        <fullName evidence="3">DUF479 domain-containing protein</fullName>
    </recommendedName>
</protein>
<dbReference type="RefSeq" id="WP_112375479.1">
    <property type="nucleotide sequence ID" value="NZ_CP068086.1"/>
</dbReference>
<evidence type="ECO:0000313" key="2">
    <source>
        <dbReference type="Proteomes" id="UP000251241"/>
    </source>
</evidence>
<proteinExistence type="predicted"/>
<dbReference type="AlphaFoldDB" id="A0A2X2JIX1"/>
<dbReference type="GO" id="GO:0008770">
    <property type="term" value="F:[acyl-carrier-protein] phosphodiesterase activity"/>
    <property type="evidence" value="ECO:0007669"/>
    <property type="project" value="InterPro"/>
</dbReference>
<name>A0A2X2JIX1_SPHMU</name>
<reference evidence="1 2" key="1">
    <citation type="submission" date="2018-06" db="EMBL/GenBank/DDBJ databases">
        <authorList>
            <consortium name="Pathogen Informatics"/>
            <person name="Doyle S."/>
        </authorList>
    </citation>
    <scope>NUCLEOTIDE SEQUENCE [LARGE SCALE GENOMIC DNA]</scope>
    <source>
        <strain evidence="1 2">NCTC11343</strain>
    </source>
</reference>
<dbReference type="EMBL" id="UAUU01000011">
    <property type="protein sequence ID" value="SPZ91653.1"/>
    <property type="molecule type" value="Genomic_DNA"/>
</dbReference>